<reference evidence="1 2" key="1">
    <citation type="submission" date="2024-09" db="EMBL/GenBank/DDBJ databases">
        <authorList>
            <person name="Sun Q."/>
            <person name="Mori K."/>
        </authorList>
    </citation>
    <scope>NUCLEOTIDE SEQUENCE [LARGE SCALE GENOMIC DNA]</scope>
    <source>
        <strain evidence="1 2">CECT 7682</strain>
    </source>
</reference>
<sequence length="94" mass="11023">MKNLLLILSVTLVLGSCAVFQSKPKYEIGMEERAFLRQNKNAVISSLEGNLKTYRVVRDDRFYLLATFEDEELIKLEEKELPHHWHQGEEDNDQ</sequence>
<accession>A0ABV5JAP6</accession>
<dbReference type="Proteomes" id="UP001589654">
    <property type="component" value="Unassembled WGS sequence"/>
</dbReference>
<organism evidence="1 2">
    <name type="scientific">Echinicola jeungdonensis</name>
    <dbReference type="NCBI Taxonomy" id="709343"/>
    <lineage>
        <taxon>Bacteria</taxon>
        <taxon>Pseudomonadati</taxon>
        <taxon>Bacteroidota</taxon>
        <taxon>Cytophagia</taxon>
        <taxon>Cytophagales</taxon>
        <taxon>Cyclobacteriaceae</taxon>
        <taxon>Echinicola</taxon>
    </lineage>
</organism>
<proteinExistence type="predicted"/>
<dbReference type="RefSeq" id="WP_290248706.1">
    <property type="nucleotide sequence ID" value="NZ_JAUFQT010000001.1"/>
</dbReference>
<gene>
    <name evidence="1" type="ORF">ACFFUR_15645</name>
</gene>
<dbReference type="PROSITE" id="PS51257">
    <property type="entry name" value="PROKAR_LIPOPROTEIN"/>
    <property type="match status" value="1"/>
</dbReference>
<keyword evidence="2" id="KW-1185">Reference proteome</keyword>
<evidence type="ECO:0008006" key="3">
    <source>
        <dbReference type="Google" id="ProtNLM"/>
    </source>
</evidence>
<evidence type="ECO:0000313" key="2">
    <source>
        <dbReference type="Proteomes" id="UP001589654"/>
    </source>
</evidence>
<protein>
    <recommendedName>
        <fullName evidence="3">Lipoprotein</fullName>
    </recommendedName>
</protein>
<name>A0ABV5JAP6_9BACT</name>
<evidence type="ECO:0000313" key="1">
    <source>
        <dbReference type="EMBL" id="MFB9213250.1"/>
    </source>
</evidence>
<comment type="caution">
    <text evidence="1">The sequence shown here is derived from an EMBL/GenBank/DDBJ whole genome shotgun (WGS) entry which is preliminary data.</text>
</comment>
<dbReference type="EMBL" id="JBHMEW010000067">
    <property type="protein sequence ID" value="MFB9213250.1"/>
    <property type="molecule type" value="Genomic_DNA"/>
</dbReference>